<dbReference type="InterPro" id="IPR018490">
    <property type="entry name" value="cNMP-bd_dom_sf"/>
</dbReference>
<reference evidence="1" key="1">
    <citation type="journal article" date="2014" name="Front. Microbiol.">
        <title>High frequency of phylogenetically diverse reductive dehalogenase-homologous genes in deep subseafloor sedimentary metagenomes.</title>
        <authorList>
            <person name="Kawai M."/>
            <person name="Futagami T."/>
            <person name="Toyoda A."/>
            <person name="Takaki Y."/>
            <person name="Nishi S."/>
            <person name="Hori S."/>
            <person name="Arai W."/>
            <person name="Tsubouchi T."/>
            <person name="Morono Y."/>
            <person name="Uchiyama I."/>
            <person name="Ito T."/>
            <person name="Fujiyama A."/>
            <person name="Inagaki F."/>
            <person name="Takami H."/>
        </authorList>
    </citation>
    <scope>NUCLEOTIDE SEQUENCE</scope>
    <source>
        <strain evidence="1">Expedition CK06-06</strain>
    </source>
</reference>
<name>X1LVS1_9ZZZZ</name>
<dbReference type="InterPro" id="IPR014710">
    <property type="entry name" value="RmlC-like_jellyroll"/>
</dbReference>
<sequence>MAKLTLDLVEGGTISLEPKEGMIEVRHIDTSGSEKTLGYVHRNDLPHIHSFFNNELMTATVQAVPMPSVTSLEKDFSETMKKIVPDIAREVKKIMEHDEDEDSI</sequence>
<accession>X1LVS1</accession>
<comment type="caution">
    <text evidence="1">The sequence shown here is derived from an EMBL/GenBank/DDBJ whole genome shotgun (WGS) entry which is preliminary data.</text>
</comment>
<evidence type="ECO:0000313" key="1">
    <source>
        <dbReference type="EMBL" id="GAI06495.1"/>
    </source>
</evidence>
<protein>
    <submittedName>
        <fullName evidence="1">Uncharacterized protein</fullName>
    </submittedName>
</protein>
<dbReference type="AlphaFoldDB" id="X1LVS1"/>
<dbReference type="Gene3D" id="2.60.120.10">
    <property type="entry name" value="Jelly Rolls"/>
    <property type="match status" value="1"/>
</dbReference>
<gene>
    <name evidence="1" type="ORF">S06H3_23344</name>
</gene>
<dbReference type="SUPFAM" id="SSF51206">
    <property type="entry name" value="cAMP-binding domain-like"/>
    <property type="match status" value="1"/>
</dbReference>
<proteinExistence type="predicted"/>
<dbReference type="EMBL" id="BARV01012670">
    <property type="protein sequence ID" value="GAI06495.1"/>
    <property type="molecule type" value="Genomic_DNA"/>
</dbReference>
<organism evidence="1">
    <name type="scientific">marine sediment metagenome</name>
    <dbReference type="NCBI Taxonomy" id="412755"/>
    <lineage>
        <taxon>unclassified sequences</taxon>
        <taxon>metagenomes</taxon>
        <taxon>ecological metagenomes</taxon>
    </lineage>
</organism>